<protein>
    <submittedName>
        <fullName evidence="2">Uncharacterized protein</fullName>
    </submittedName>
</protein>
<evidence type="ECO:0000256" key="1">
    <source>
        <dbReference type="SAM" id="Phobius"/>
    </source>
</evidence>
<keyword evidence="1" id="KW-1133">Transmembrane helix</keyword>
<gene>
    <name evidence="2" type="ORF">V6E02_05645</name>
</gene>
<feature type="transmembrane region" description="Helical" evidence="1">
    <location>
        <begin position="125"/>
        <end position="144"/>
    </location>
</feature>
<keyword evidence="1" id="KW-0812">Transmembrane</keyword>
<dbReference type="EMBL" id="JBAJEX010000003">
    <property type="protein sequence ID" value="MEO1766691.1"/>
    <property type="molecule type" value="Genomic_DNA"/>
</dbReference>
<keyword evidence="1" id="KW-0472">Membrane</keyword>
<keyword evidence="3" id="KW-1185">Reference proteome</keyword>
<sequence length="170" mass="18663">MRLISVSEALEREDLSPRRVAANHALVSALRSWGPLLPAWLAPPSPDGIYLETDRAEARRLWLIARVVGLALALFAASYLLTLRLLRLAPFQHTVRLQQTMLLLLVLGVAALGFAQGFYFSKLAVLLVALGWLAAGAKSGRYFFPRSRSLRLSKVCDPTAGDRPSRADGK</sequence>
<dbReference type="Proteomes" id="UP001482231">
    <property type="component" value="Unassembled WGS sequence"/>
</dbReference>
<proteinExistence type="predicted"/>
<feature type="transmembrane region" description="Helical" evidence="1">
    <location>
        <begin position="102"/>
        <end position="119"/>
    </location>
</feature>
<name>A0ABV0EDT7_9BURK</name>
<dbReference type="RefSeq" id="WP_347307798.1">
    <property type="nucleotide sequence ID" value="NZ_JBAJEX010000003.1"/>
</dbReference>
<accession>A0ABV0EDT7</accession>
<reference evidence="2 3" key="1">
    <citation type="submission" date="2024-02" db="EMBL/GenBank/DDBJ databases">
        <title>New thermophilic sulfur-oxidizing bacteria from a hot springs of the Uzon caldera (Kamchatka, Russia).</title>
        <authorList>
            <person name="Dukat A.M."/>
            <person name="Elcheninov A.G."/>
            <person name="Frolov E.N."/>
        </authorList>
    </citation>
    <scope>NUCLEOTIDE SEQUENCE [LARGE SCALE GENOMIC DNA]</scope>
    <source>
        <strain evidence="2 3">AK1</strain>
    </source>
</reference>
<evidence type="ECO:0000313" key="2">
    <source>
        <dbReference type="EMBL" id="MEO1766691.1"/>
    </source>
</evidence>
<evidence type="ECO:0000313" key="3">
    <source>
        <dbReference type="Proteomes" id="UP001482231"/>
    </source>
</evidence>
<feature type="transmembrane region" description="Helical" evidence="1">
    <location>
        <begin position="21"/>
        <end position="41"/>
    </location>
</feature>
<organism evidence="2 3">
    <name type="scientific">Thiobacter aerophilum</name>
    <dbReference type="NCBI Taxonomy" id="3121275"/>
    <lineage>
        <taxon>Bacteria</taxon>
        <taxon>Pseudomonadati</taxon>
        <taxon>Pseudomonadota</taxon>
        <taxon>Betaproteobacteria</taxon>
        <taxon>Burkholderiales</taxon>
        <taxon>Thiobacteraceae</taxon>
        <taxon>Thiobacter</taxon>
    </lineage>
</organism>
<comment type="caution">
    <text evidence="2">The sequence shown here is derived from an EMBL/GenBank/DDBJ whole genome shotgun (WGS) entry which is preliminary data.</text>
</comment>
<feature type="transmembrane region" description="Helical" evidence="1">
    <location>
        <begin position="61"/>
        <end position="81"/>
    </location>
</feature>